<reference evidence="1" key="1">
    <citation type="submission" date="2022-10" db="EMBL/GenBank/DDBJ databases">
        <title>Culturing micro-colonial fungi from biological soil crusts in the Mojave desert and describing Neophaeococcomyces mojavensis, and introducing the new genera and species Taxawa tesnikishii.</title>
        <authorList>
            <person name="Kurbessoian T."/>
            <person name="Stajich J.E."/>
        </authorList>
    </citation>
    <scope>NUCLEOTIDE SEQUENCE</scope>
    <source>
        <strain evidence="1">JES_112</strain>
    </source>
</reference>
<gene>
    <name evidence="1" type="ORF">H2198_009909</name>
</gene>
<name>A0ACC2ZTM9_9EURO</name>
<organism evidence="1 2">
    <name type="scientific">Neophaeococcomyces mojaviensis</name>
    <dbReference type="NCBI Taxonomy" id="3383035"/>
    <lineage>
        <taxon>Eukaryota</taxon>
        <taxon>Fungi</taxon>
        <taxon>Dikarya</taxon>
        <taxon>Ascomycota</taxon>
        <taxon>Pezizomycotina</taxon>
        <taxon>Eurotiomycetes</taxon>
        <taxon>Chaetothyriomycetidae</taxon>
        <taxon>Chaetothyriales</taxon>
        <taxon>Chaetothyriales incertae sedis</taxon>
        <taxon>Neophaeococcomyces</taxon>
    </lineage>
</organism>
<dbReference type="Proteomes" id="UP001172386">
    <property type="component" value="Unassembled WGS sequence"/>
</dbReference>
<evidence type="ECO:0000313" key="1">
    <source>
        <dbReference type="EMBL" id="KAJ9650787.1"/>
    </source>
</evidence>
<protein>
    <submittedName>
        <fullName evidence="1">Uncharacterized protein</fullName>
    </submittedName>
</protein>
<sequence length="678" mass="70272">MHSHTSLTAIFAFYFSTVIFCLPGGHPIAVRQCYNDVDRAACSEISNTHTSSTSGEFPQVRPTSAPLPSGTSKYRVDKLTAACDKDVCSIWDVSSSVVTVITGPGYIPTNSSSVPLTTGGSPSSLSSSQPSDPLFTNSTNSGNNFPTPTAPWAGGTGISGISASTFSSTANNNSTSSNSSTATAELTTTSLGTGVGIGTGGTTSFIPSPTTDAIWTNSSSLLGTSFGTGILSSIASSSNTDAIWTNTTGPISTEGTAASSSLVPISSAATDAVWTNSTSRYGTSGWPSNFANATGTQPSASVTYWGPWTVWTASSGVAATSAPRPSYINATSCLESESVSYATTYIYTFSGTSYTIPIPASYTFLYSSSTDTNSALATHNATARATTETISSALATDPIETMPTASDSITTISFNPSDTVISMNPVSTSTSPLDTNSVSTFSPTAAVAPTTLFFNPALIPADTTIGAVTTYSSCFTTTPTYQFEISTPSPSPTMVCWGFACMNSSCSDWLTQIPVTAVDATSSSFETDTGPTGYYPTGTGDEMDSPITTSMTSIVGTITRTVYPIPESSEVTWVDWTNTFSTSTLSSVINDTNATSMSAVGPGTVTVHFPNTGTGGAVMPTTYPGEYYNGIGRLQQGTPGHLRKILQRRRAEEKKRGAAETDGIVKEQERSGIMEMVS</sequence>
<comment type="caution">
    <text evidence="1">The sequence shown here is derived from an EMBL/GenBank/DDBJ whole genome shotgun (WGS) entry which is preliminary data.</text>
</comment>
<keyword evidence="2" id="KW-1185">Reference proteome</keyword>
<evidence type="ECO:0000313" key="2">
    <source>
        <dbReference type="Proteomes" id="UP001172386"/>
    </source>
</evidence>
<accession>A0ACC2ZTM9</accession>
<dbReference type="EMBL" id="JAPDRQ010000308">
    <property type="protein sequence ID" value="KAJ9650787.1"/>
    <property type="molecule type" value="Genomic_DNA"/>
</dbReference>
<proteinExistence type="predicted"/>